<dbReference type="Proteomes" id="UP000224915">
    <property type="component" value="Unassembled WGS sequence"/>
</dbReference>
<organism evidence="1 2">
    <name type="scientific">Serinibacter salmoneus</name>
    <dbReference type="NCBI Taxonomy" id="556530"/>
    <lineage>
        <taxon>Bacteria</taxon>
        <taxon>Bacillati</taxon>
        <taxon>Actinomycetota</taxon>
        <taxon>Actinomycetes</taxon>
        <taxon>Micrococcales</taxon>
        <taxon>Beutenbergiaceae</taxon>
        <taxon>Serinibacter</taxon>
    </lineage>
</organism>
<dbReference type="EMBL" id="PDJD01000001">
    <property type="protein sequence ID" value="PFG18654.1"/>
    <property type="molecule type" value="Genomic_DNA"/>
</dbReference>
<name>A0A2A9CW49_9MICO</name>
<evidence type="ECO:0000313" key="2">
    <source>
        <dbReference type="Proteomes" id="UP000224915"/>
    </source>
</evidence>
<dbReference type="Gene3D" id="3.40.50.1820">
    <property type="entry name" value="alpha/beta hydrolase"/>
    <property type="match status" value="1"/>
</dbReference>
<evidence type="ECO:0008006" key="3">
    <source>
        <dbReference type="Google" id="ProtNLM"/>
    </source>
</evidence>
<dbReference type="SUPFAM" id="SSF53474">
    <property type="entry name" value="alpha/beta-Hydrolases"/>
    <property type="match status" value="1"/>
</dbReference>
<reference evidence="1 2" key="1">
    <citation type="submission" date="2017-10" db="EMBL/GenBank/DDBJ databases">
        <title>Sequencing the genomes of 1000 actinobacteria strains.</title>
        <authorList>
            <person name="Klenk H.-P."/>
        </authorList>
    </citation>
    <scope>NUCLEOTIDE SEQUENCE [LARGE SCALE GENOMIC DNA]</scope>
    <source>
        <strain evidence="1 2">DSM 21801</strain>
    </source>
</reference>
<protein>
    <recommendedName>
        <fullName evidence="3">Prolyl oligopeptidase family protein</fullName>
    </recommendedName>
</protein>
<dbReference type="InterPro" id="IPR029058">
    <property type="entry name" value="AB_hydrolase_fold"/>
</dbReference>
<sequence>MSVPAERPWSKRAHAPIRAMSDVEDLGHTARVHLKLASDDRMPLDALLVRGLVEDTLIVSLHGYTDRKKYIPPRFERLASLSTLERHGLYLADPTIRLSPKLSLGWYVGDETYDPTPDLADLINSIARHLEVERVLLTGSSGGGFASMALAPRVENATALVFSPQTRIRRYRPYLVKRFHATAFPSYSSWQEIEEQHRARVDLCWAYAHGPGADVVYVQNTGDEFHMSEHCEPFLEVAGDRVRVHYEHHVDGHGPPRVARVLEWVESVVKGTPVPPP</sequence>
<keyword evidence="2" id="KW-1185">Reference proteome</keyword>
<evidence type="ECO:0000313" key="1">
    <source>
        <dbReference type="EMBL" id="PFG18654.1"/>
    </source>
</evidence>
<gene>
    <name evidence="1" type="ORF">ATL40_0197</name>
</gene>
<comment type="caution">
    <text evidence="1">The sequence shown here is derived from an EMBL/GenBank/DDBJ whole genome shotgun (WGS) entry which is preliminary data.</text>
</comment>
<dbReference type="AlphaFoldDB" id="A0A2A9CW49"/>
<proteinExistence type="predicted"/>
<accession>A0A2A9CW49</accession>